<dbReference type="GO" id="GO:0019432">
    <property type="term" value="P:triglyceride biosynthetic process"/>
    <property type="evidence" value="ECO:0007669"/>
    <property type="project" value="TreeGrafter"/>
</dbReference>
<dbReference type="InterPro" id="IPR022284">
    <property type="entry name" value="GPAT/DHAPAT"/>
</dbReference>
<dbReference type="CTD" id="8443"/>
<comment type="similarity">
    <text evidence="2 6">Belongs to the GPAT/DAPAT family.</text>
</comment>
<organism evidence="8 9">
    <name type="scientific">Patiria miniata</name>
    <name type="common">Bat star</name>
    <name type="synonym">Asterina miniata</name>
    <dbReference type="NCBI Taxonomy" id="46514"/>
    <lineage>
        <taxon>Eukaryota</taxon>
        <taxon>Metazoa</taxon>
        <taxon>Echinodermata</taxon>
        <taxon>Eleutherozoa</taxon>
        <taxon>Asterozoa</taxon>
        <taxon>Asteroidea</taxon>
        <taxon>Valvatacea</taxon>
        <taxon>Valvatida</taxon>
        <taxon>Asterinidae</taxon>
        <taxon>Patiria</taxon>
    </lineage>
</organism>
<evidence type="ECO:0000313" key="9">
    <source>
        <dbReference type="Proteomes" id="UP000887568"/>
    </source>
</evidence>
<evidence type="ECO:0000313" key="8">
    <source>
        <dbReference type="EnsemblMetazoa" id="XP_038046448.1"/>
    </source>
</evidence>
<evidence type="ECO:0000256" key="6">
    <source>
        <dbReference type="PIRNR" id="PIRNR000437"/>
    </source>
</evidence>
<keyword evidence="9" id="KW-1185">Reference proteome</keyword>
<dbReference type="GO" id="GO:0012505">
    <property type="term" value="C:endomembrane system"/>
    <property type="evidence" value="ECO:0007669"/>
    <property type="project" value="UniProtKB-SubCell"/>
</dbReference>
<dbReference type="OMA" id="RFNLEWY"/>
<protein>
    <recommendedName>
        <fullName evidence="7">Phospholipid/glycerol acyltransferase domain-containing protein</fullName>
    </recommendedName>
</protein>
<dbReference type="GO" id="GO:0006631">
    <property type="term" value="P:fatty acid metabolic process"/>
    <property type="evidence" value="ECO:0007669"/>
    <property type="project" value="TreeGrafter"/>
</dbReference>
<dbReference type="SMART" id="SM00563">
    <property type="entry name" value="PlsC"/>
    <property type="match status" value="1"/>
</dbReference>
<dbReference type="GeneID" id="119720709"/>
<evidence type="ECO:0000259" key="7">
    <source>
        <dbReference type="SMART" id="SM00563"/>
    </source>
</evidence>
<dbReference type="PANTHER" id="PTHR12563">
    <property type="entry name" value="GLYCEROL-3-PHOSPHATE ACYLTRANSFERASE"/>
    <property type="match status" value="1"/>
</dbReference>
<feature type="domain" description="Phospholipid/glycerol acyltransferase" evidence="7">
    <location>
        <begin position="131"/>
        <end position="260"/>
    </location>
</feature>
<dbReference type="GO" id="GO:0031966">
    <property type="term" value="C:mitochondrial membrane"/>
    <property type="evidence" value="ECO:0007669"/>
    <property type="project" value="TreeGrafter"/>
</dbReference>
<proteinExistence type="inferred from homology"/>
<dbReference type="InterPro" id="IPR002123">
    <property type="entry name" value="Plipid/glycerol_acylTrfase"/>
</dbReference>
<dbReference type="OrthoDB" id="10255570at2759"/>
<dbReference type="GO" id="GO:0008611">
    <property type="term" value="P:ether lipid biosynthetic process"/>
    <property type="evidence" value="ECO:0007669"/>
    <property type="project" value="TreeGrafter"/>
</dbReference>
<keyword evidence="5 6" id="KW-0012">Acyltransferase</keyword>
<dbReference type="EnsemblMetazoa" id="XM_038190520.1">
    <property type="protein sequence ID" value="XP_038046448.1"/>
    <property type="gene ID" value="LOC119720709"/>
</dbReference>
<evidence type="ECO:0000256" key="5">
    <source>
        <dbReference type="ARBA" id="ARBA00023315"/>
    </source>
</evidence>
<dbReference type="CDD" id="cd07993">
    <property type="entry name" value="LPLAT_DHAPAT-like"/>
    <property type="match status" value="1"/>
</dbReference>
<dbReference type="GO" id="GO:0005778">
    <property type="term" value="C:peroxisomal membrane"/>
    <property type="evidence" value="ECO:0007669"/>
    <property type="project" value="TreeGrafter"/>
</dbReference>
<dbReference type="GO" id="GO:0008654">
    <property type="term" value="P:phospholipid biosynthetic process"/>
    <property type="evidence" value="ECO:0007669"/>
    <property type="project" value="TreeGrafter"/>
</dbReference>
<dbReference type="AlphaFoldDB" id="A0A913Z3N8"/>
<keyword evidence="4" id="KW-0472">Membrane</keyword>
<name>A0A913Z3N8_PATMI</name>
<dbReference type="Pfam" id="PF01553">
    <property type="entry name" value="Acyltransferase"/>
    <property type="match status" value="1"/>
</dbReference>
<dbReference type="PANTHER" id="PTHR12563:SF17">
    <property type="entry name" value="DIHYDROXYACETONE PHOSPHATE ACYLTRANSFERASE"/>
    <property type="match status" value="1"/>
</dbReference>
<dbReference type="GO" id="GO:0016287">
    <property type="term" value="F:glycerone-phosphate O-acyltransferase activity"/>
    <property type="evidence" value="ECO:0007669"/>
    <property type="project" value="TreeGrafter"/>
</dbReference>
<dbReference type="Pfam" id="PF19277">
    <property type="entry name" value="GPAT_C"/>
    <property type="match status" value="1"/>
</dbReference>
<accession>A0A913Z3N8</accession>
<dbReference type="Proteomes" id="UP000887568">
    <property type="component" value="Unplaced"/>
</dbReference>
<evidence type="ECO:0000256" key="3">
    <source>
        <dbReference type="ARBA" id="ARBA00022679"/>
    </source>
</evidence>
<dbReference type="GO" id="GO:0004366">
    <property type="term" value="F:glycerol-3-phosphate O-acyltransferase activity"/>
    <property type="evidence" value="ECO:0007669"/>
    <property type="project" value="TreeGrafter"/>
</dbReference>
<reference evidence="8" key="1">
    <citation type="submission" date="2022-11" db="UniProtKB">
        <authorList>
            <consortium name="EnsemblMetazoa"/>
        </authorList>
    </citation>
    <scope>IDENTIFICATION</scope>
</reference>
<comment type="subcellular location">
    <subcellularLocation>
        <location evidence="1">Endomembrane system</location>
        <topology evidence="1">Peripheral membrane protein</topology>
    </subcellularLocation>
</comment>
<evidence type="ECO:0000256" key="4">
    <source>
        <dbReference type="ARBA" id="ARBA00023136"/>
    </source>
</evidence>
<dbReference type="InterPro" id="IPR041728">
    <property type="entry name" value="GPAT/DHAPAT_LPLAT"/>
</dbReference>
<dbReference type="InterPro" id="IPR045520">
    <property type="entry name" value="GPAT/DHAPAT_C"/>
</dbReference>
<sequence>MAQSSDEYLDLLEPRRNQYDLSFALKHTASLLPEYQYVTHMTKAEIRTMVLKSRRLKHTVEEIVASNGRQEKDIYAEAEAILDEMAHEYSLNNIRFLAYIFAKTFKKLYGHIYVSKTGLEKLRKSYRDSPVVLLPTHRSYVDFLLISYMMFEYNLPLPYIAAGADFNNMKFVNTLLRKAGAFYIRRSFGADKLYWAIFTEYVQILVINGEAPLEFFPEGTRSRTGKFLPPKRGLLQVVVEPFMKGRVPDISLIPISISYDRILEETLHSREMLGIPKPKESTSGLFKASSIFQENFGNITVHIGDPVSLKQMSLISGVDRSVHSLAPRFIFSMNAQEQQFVQELCLSIQLMQQRHMVVSPWVLTAALLVMSPGYQTSLQGMYSDMEWLKGAATGLGTKVRWPVGKTVKSVLEDVLAVHHAMAVVDRDSIKLNVPQNVATAEEVMEVATVYIMLGAYRNQLLPSLAQPALVSLAFCGLNAATKGELFAQYQFLVTLFNRELTFHPKTTVDDFQSTLRKLQNSSFISVTGLQYSITSSGERLTSFLCNLLHPFLLGYWVVCRYLLSCPASLASVTEQSLAKTIQKEVAELIATGDLKSYDILSLNLLGNAISSLLQLGGIKRSKSGLTLIESEITKTAEKISEYIELPASLLTKPFAKKLAGPAAKL</sequence>
<keyword evidence="3 6" id="KW-0808">Transferase</keyword>
<dbReference type="SUPFAM" id="SSF69593">
    <property type="entry name" value="Glycerol-3-phosphate (1)-acyltransferase"/>
    <property type="match status" value="1"/>
</dbReference>
<evidence type="ECO:0000256" key="1">
    <source>
        <dbReference type="ARBA" id="ARBA00004184"/>
    </source>
</evidence>
<dbReference type="PIRSF" id="PIRSF000437">
    <property type="entry name" value="GPAT_DHAPAT"/>
    <property type="match status" value="1"/>
</dbReference>
<dbReference type="RefSeq" id="XP_038046448.1">
    <property type="nucleotide sequence ID" value="XM_038190520.1"/>
</dbReference>
<evidence type="ECO:0000256" key="2">
    <source>
        <dbReference type="ARBA" id="ARBA00007937"/>
    </source>
</evidence>